<evidence type="ECO:0000259" key="6">
    <source>
        <dbReference type="Pfam" id="PF02872"/>
    </source>
</evidence>
<organism evidence="7 8">
    <name type="scientific">Rhizoctonia solani</name>
    <dbReference type="NCBI Taxonomy" id="456999"/>
    <lineage>
        <taxon>Eukaryota</taxon>
        <taxon>Fungi</taxon>
        <taxon>Dikarya</taxon>
        <taxon>Basidiomycota</taxon>
        <taxon>Agaricomycotina</taxon>
        <taxon>Agaricomycetes</taxon>
        <taxon>Cantharellales</taxon>
        <taxon>Ceratobasidiaceae</taxon>
        <taxon>Rhizoctonia</taxon>
    </lineage>
</organism>
<evidence type="ECO:0000313" key="8">
    <source>
        <dbReference type="Proteomes" id="UP000663850"/>
    </source>
</evidence>
<dbReference type="SUPFAM" id="SSF56300">
    <property type="entry name" value="Metallo-dependent phosphatases"/>
    <property type="match status" value="1"/>
</dbReference>
<proteinExistence type="inferred from homology"/>
<evidence type="ECO:0000313" key="7">
    <source>
        <dbReference type="EMBL" id="CAE6430935.1"/>
    </source>
</evidence>
<dbReference type="InterPro" id="IPR006179">
    <property type="entry name" value="5_nucleotidase/apyrase"/>
</dbReference>
<dbReference type="SUPFAM" id="SSF55816">
    <property type="entry name" value="5'-nucleotidase (syn. UDP-sugar hydrolase), C-terminal domain"/>
    <property type="match status" value="1"/>
</dbReference>
<keyword evidence="2" id="KW-0732">Signal</keyword>
<dbReference type="Proteomes" id="UP000663850">
    <property type="component" value="Unassembled WGS sequence"/>
</dbReference>
<dbReference type="InterPro" id="IPR008334">
    <property type="entry name" value="5'-Nucleotdase_C"/>
</dbReference>
<dbReference type="InterPro" id="IPR004843">
    <property type="entry name" value="Calcineurin-like_PHP"/>
</dbReference>
<comment type="similarity">
    <text evidence="1 3">Belongs to the 5'-nucleotidase family.</text>
</comment>
<evidence type="ECO:0000256" key="2">
    <source>
        <dbReference type="ARBA" id="ARBA00022729"/>
    </source>
</evidence>
<dbReference type="Pfam" id="PF00149">
    <property type="entry name" value="Metallophos"/>
    <property type="match status" value="1"/>
</dbReference>
<feature type="domain" description="5'-Nucleotidase C-terminal" evidence="6">
    <location>
        <begin position="406"/>
        <end position="597"/>
    </location>
</feature>
<accession>A0A8H2XN08</accession>
<name>A0A8H2XN08_9AGAM</name>
<dbReference type="InterPro" id="IPR036907">
    <property type="entry name" value="5'-Nucleotdase_C_sf"/>
</dbReference>
<reference evidence="7" key="1">
    <citation type="submission" date="2021-01" db="EMBL/GenBank/DDBJ databases">
        <authorList>
            <person name="Kaushik A."/>
        </authorList>
    </citation>
    <scope>NUCLEOTIDE SEQUENCE</scope>
    <source>
        <strain evidence="7">Type strain: AG8-Rh-89/</strain>
    </source>
</reference>
<evidence type="ECO:0000256" key="1">
    <source>
        <dbReference type="ARBA" id="ARBA00006654"/>
    </source>
</evidence>
<feature type="region of interest" description="Disordered" evidence="4">
    <location>
        <begin position="508"/>
        <end position="530"/>
    </location>
</feature>
<dbReference type="Gene3D" id="3.90.780.10">
    <property type="entry name" value="5'-Nucleotidase, C-terminal domain"/>
    <property type="match status" value="1"/>
</dbReference>
<keyword evidence="3" id="KW-0378">Hydrolase</keyword>
<dbReference type="PRINTS" id="PR01607">
    <property type="entry name" value="APYRASEFAMLY"/>
</dbReference>
<dbReference type="GO" id="GO:0000166">
    <property type="term" value="F:nucleotide binding"/>
    <property type="evidence" value="ECO:0007669"/>
    <property type="project" value="UniProtKB-KW"/>
</dbReference>
<dbReference type="GO" id="GO:0009166">
    <property type="term" value="P:nucleotide catabolic process"/>
    <property type="evidence" value="ECO:0007669"/>
    <property type="project" value="InterPro"/>
</dbReference>
<dbReference type="PANTHER" id="PTHR11575">
    <property type="entry name" value="5'-NUCLEOTIDASE-RELATED"/>
    <property type="match status" value="1"/>
</dbReference>
<feature type="domain" description="Calcineurin-like phosphoesterase" evidence="5">
    <location>
        <begin position="80"/>
        <end position="302"/>
    </location>
</feature>
<evidence type="ECO:0008006" key="9">
    <source>
        <dbReference type="Google" id="ProtNLM"/>
    </source>
</evidence>
<dbReference type="Gene3D" id="3.60.21.10">
    <property type="match status" value="1"/>
</dbReference>
<gene>
    <name evidence="7" type="ORF">RDB_LOCUS19330</name>
</gene>
<keyword evidence="3" id="KW-0547">Nucleotide-binding</keyword>
<dbReference type="Pfam" id="PF02872">
    <property type="entry name" value="5_nucleotid_C"/>
    <property type="match status" value="1"/>
</dbReference>
<dbReference type="AlphaFoldDB" id="A0A8H2XN08"/>
<evidence type="ECO:0000256" key="4">
    <source>
        <dbReference type="SAM" id="MobiDB-lite"/>
    </source>
</evidence>
<protein>
    <recommendedName>
        <fullName evidence="9">5'-nucleotidase</fullName>
    </recommendedName>
</protein>
<dbReference type="EMBL" id="CAJMWZ010001064">
    <property type="protein sequence ID" value="CAE6430935.1"/>
    <property type="molecule type" value="Genomic_DNA"/>
</dbReference>
<sequence>MSSVILPILHFNDGALVYNMASIVDVETKNDEVKSSFKIMENGKLTRTNFDVVARFSEKINEIRNDWPDLQRESDEEEVEHGLLLFSGDLFSPSVESMLTKGRNMVHLMNELAPDACVPGNHEFDFGRERFDQLIESCNFNWILSNVKEYPLKQSPQDKNVKVVNFESEGNILGGLREYCVFKRSGLVIGVIGLMSKNAMDGTLSVAKENLGVDKADLDEADPDKADSGNMKRTCLRLSKKLRDPKDKGGEGCDIVLALTHASHEEDVTLGRYVNAYPSTHKDGLEDMEGVDAILGGHIHEYFLGHGVQPENGSEIPGSNKPQEGDNGLLIVKSNYDFKDLTELKFELVKQPEGKRRKYVVRSLKATRHRIENNKNKDVNLKQSRMWKVLHRQFQNEVLRGLLVPVAHASGLLKFDSEDPRKFETPIGNWITDMLLEAYNEMGMDESQPPLVPTIFIMTGGSIRSNGLPEDCQARDIIALLPFKSTLVALQLTGHAIYDALEGALSLSGTGDQAPQKPETGEDAGTDTNFTSSGQFPVFSGIHVEWDSTKPKNSRVLKVTVPGKGGSRREPIDPAKDYIVLTNDYLAAGNIGFQSFQSASKRSNCDIPMFQAMLSYIRLLGVANIGEQIVQWIYATSSSNIQDSEEKFESLLALLSQMDLEQKTSKLDTVKKQELLQRAAKLFTPDAPNSYIPFIEIKPVDGRMIDVSKRKAE</sequence>
<evidence type="ECO:0000256" key="3">
    <source>
        <dbReference type="RuleBase" id="RU362119"/>
    </source>
</evidence>
<dbReference type="GO" id="GO:0016787">
    <property type="term" value="F:hydrolase activity"/>
    <property type="evidence" value="ECO:0007669"/>
    <property type="project" value="UniProtKB-KW"/>
</dbReference>
<dbReference type="PANTHER" id="PTHR11575:SF48">
    <property type="entry name" value="5'-NUCLEOTIDASE"/>
    <property type="match status" value="1"/>
</dbReference>
<evidence type="ECO:0000259" key="5">
    <source>
        <dbReference type="Pfam" id="PF00149"/>
    </source>
</evidence>
<dbReference type="InterPro" id="IPR029052">
    <property type="entry name" value="Metallo-depent_PP-like"/>
</dbReference>
<comment type="caution">
    <text evidence="7">The sequence shown here is derived from an EMBL/GenBank/DDBJ whole genome shotgun (WGS) entry which is preliminary data.</text>
</comment>